<name>A0A7J6UW81_THATH</name>
<evidence type="ECO:0000313" key="1">
    <source>
        <dbReference type="EMBL" id="KAF5176857.1"/>
    </source>
</evidence>
<proteinExistence type="predicted"/>
<comment type="caution">
    <text evidence="1">The sequence shown here is derived from an EMBL/GenBank/DDBJ whole genome shotgun (WGS) entry which is preliminary data.</text>
</comment>
<dbReference type="AlphaFoldDB" id="A0A7J6UW81"/>
<dbReference type="Proteomes" id="UP000554482">
    <property type="component" value="Unassembled WGS sequence"/>
</dbReference>
<gene>
    <name evidence="1" type="ORF">FRX31_033558</name>
</gene>
<reference evidence="1 2" key="1">
    <citation type="submission" date="2020-06" db="EMBL/GenBank/DDBJ databases">
        <title>Transcriptomic and genomic resources for Thalictrum thalictroides and T. hernandezii: Facilitating candidate gene discovery in an emerging model plant lineage.</title>
        <authorList>
            <person name="Arias T."/>
            <person name="Riano-Pachon D.M."/>
            <person name="Di Stilio V.S."/>
        </authorList>
    </citation>
    <scope>NUCLEOTIDE SEQUENCE [LARGE SCALE GENOMIC DNA]</scope>
    <source>
        <strain evidence="2">cv. WT478/WT964</strain>
        <tissue evidence="1">Leaves</tissue>
    </source>
</reference>
<protein>
    <submittedName>
        <fullName evidence="1">Uncharacterized protein</fullName>
    </submittedName>
</protein>
<dbReference type="EMBL" id="JABWDY010042137">
    <property type="protein sequence ID" value="KAF5176857.1"/>
    <property type="molecule type" value="Genomic_DNA"/>
</dbReference>
<keyword evidence="2" id="KW-1185">Reference proteome</keyword>
<sequence length="78" mass="8674">MFLNLEFLTFRHLRCEIGVSKISESRIPASDGTLVLTLALVIGLKIVEEEELGRWKVSGCVIGNGFEHVAVIDFLVPF</sequence>
<accession>A0A7J6UW81</accession>
<evidence type="ECO:0000313" key="2">
    <source>
        <dbReference type="Proteomes" id="UP000554482"/>
    </source>
</evidence>
<organism evidence="1 2">
    <name type="scientific">Thalictrum thalictroides</name>
    <name type="common">Rue-anemone</name>
    <name type="synonym">Anemone thalictroides</name>
    <dbReference type="NCBI Taxonomy" id="46969"/>
    <lineage>
        <taxon>Eukaryota</taxon>
        <taxon>Viridiplantae</taxon>
        <taxon>Streptophyta</taxon>
        <taxon>Embryophyta</taxon>
        <taxon>Tracheophyta</taxon>
        <taxon>Spermatophyta</taxon>
        <taxon>Magnoliopsida</taxon>
        <taxon>Ranunculales</taxon>
        <taxon>Ranunculaceae</taxon>
        <taxon>Thalictroideae</taxon>
        <taxon>Thalictrum</taxon>
    </lineage>
</organism>